<evidence type="ECO:0000313" key="3">
    <source>
        <dbReference type="Proteomes" id="UP001497516"/>
    </source>
</evidence>
<protein>
    <submittedName>
        <fullName evidence="2">Uncharacterized protein</fullName>
    </submittedName>
</protein>
<feature type="region of interest" description="Disordered" evidence="1">
    <location>
        <begin position="1"/>
        <end position="59"/>
    </location>
</feature>
<dbReference type="Proteomes" id="UP001497516">
    <property type="component" value="Chromosome 3"/>
</dbReference>
<dbReference type="AlphaFoldDB" id="A0AAV2DVV6"/>
<dbReference type="EMBL" id="OZ034816">
    <property type="protein sequence ID" value="CAL1377543.1"/>
    <property type="molecule type" value="Genomic_DNA"/>
</dbReference>
<feature type="compositionally biased region" description="Polar residues" evidence="1">
    <location>
        <begin position="34"/>
        <end position="59"/>
    </location>
</feature>
<organism evidence="2 3">
    <name type="scientific">Linum trigynum</name>
    <dbReference type="NCBI Taxonomy" id="586398"/>
    <lineage>
        <taxon>Eukaryota</taxon>
        <taxon>Viridiplantae</taxon>
        <taxon>Streptophyta</taxon>
        <taxon>Embryophyta</taxon>
        <taxon>Tracheophyta</taxon>
        <taxon>Spermatophyta</taxon>
        <taxon>Magnoliopsida</taxon>
        <taxon>eudicotyledons</taxon>
        <taxon>Gunneridae</taxon>
        <taxon>Pentapetalae</taxon>
        <taxon>rosids</taxon>
        <taxon>fabids</taxon>
        <taxon>Malpighiales</taxon>
        <taxon>Linaceae</taxon>
        <taxon>Linum</taxon>
    </lineage>
</organism>
<sequence length="72" mass="7197">MASSRQIPLPSNSPAPSTEPTAANRGSPPPTVNALLSSPAPSGSQAFAEGQATNAPAASSKSLYCRAPCLLF</sequence>
<proteinExistence type="predicted"/>
<evidence type="ECO:0000313" key="2">
    <source>
        <dbReference type="EMBL" id="CAL1377543.1"/>
    </source>
</evidence>
<keyword evidence="3" id="KW-1185">Reference proteome</keyword>
<accession>A0AAV2DVV6</accession>
<reference evidence="2 3" key="1">
    <citation type="submission" date="2024-04" db="EMBL/GenBank/DDBJ databases">
        <authorList>
            <person name="Fracassetti M."/>
        </authorList>
    </citation>
    <scope>NUCLEOTIDE SEQUENCE [LARGE SCALE GENOMIC DNA]</scope>
</reference>
<gene>
    <name evidence="2" type="ORF">LTRI10_LOCUS19184</name>
</gene>
<evidence type="ECO:0000256" key="1">
    <source>
        <dbReference type="SAM" id="MobiDB-lite"/>
    </source>
</evidence>
<name>A0AAV2DVV6_9ROSI</name>
<feature type="compositionally biased region" description="Polar residues" evidence="1">
    <location>
        <begin position="1"/>
        <end position="21"/>
    </location>
</feature>